<proteinExistence type="predicted"/>
<evidence type="ECO:0000313" key="2">
    <source>
        <dbReference type="EMBL" id="MBE8719306.1"/>
    </source>
</evidence>
<gene>
    <name evidence="2" type="ORF">C4F40_01000</name>
</gene>
<evidence type="ECO:0000256" key="1">
    <source>
        <dbReference type="SAM" id="SignalP"/>
    </source>
</evidence>
<comment type="caution">
    <text evidence="2">The sequence shown here is derived from an EMBL/GenBank/DDBJ whole genome shotgun (WGS) entry which is preliminary data.</text>
</comment>
<feature type="signal peptide" evidence="1">
    <location>
        <begin position="1"/>
        <end position="20"/>
    </location>
</feature>
<dbReference type="RefSeq" id="WP_196937325.1">
    <property type="nucleotide sequence ID" value="NZ_MU158689.1"/>
</dbReference>
<dbReference type="Proteomes" id="UP000618319">
    <property type="component" value="Unassembled WGS sequence"/>
</dbReference>
<organism evidence="2 3">
    <name type="scientific">Sphingobacterium pedocola</name>
    <dbReference type="NCBI Taxonomy" id="2082722"/>
    <lineage>
        <taxon>Bacteria</taxon>
        <taxon>Pseudomonadati</taxon>
        <taxon>Bacteroidota</taxon>
        <taxon>Sphingobacteriia</taxon>
        <taxon>Sphingobacteriales</taxon>
        <taxon>Sphingobacteriaceae</taxon>
        <taxon>Sphingobacterium</taxon>
    </lineage>
</organism>
<dbReference type="EMBL" id="PSKQ01000010">
    <property type="protein sequence ID" value="MBE8719306.1"/>
    <property type="molecule type" value="Genomic_DNA"/>
</dbReference>
<protein>
    <submittedName>
        <fullName evidence="2">Uncharacterized protein</fullName>
    </submittedName>
</protein>
<sequence>MKKIALLIATVFATAIGAQAQQGQPSTTTPVTENPTNVKLNVILHPTLSVELANYGNSGTLGHLEEADAVNLVYKTAADYTNGVSKTITNHLKATSIGSGFKINASASLDHLARTAGAGVATMDGTKVTVKVGGGAAKVIRDLGQSAQDMGYVVGNNNSTASTVGEFIDVTYAAGSLSSADVQNYLGANGNAARYTVNVVYTITAP</sequence>
<reference evidence="2 3" key="1">
    <citation type="submission" date="2018-02" db="EMBL/GenBank/DDBJ databases">
        <title>Sphingobacterium KA21.</title>
        <authorList>
            <person name="Vasarhelyi B.M."/>
            <person name="Deshmukh S."/>
            <person name="Balint B."/>
            <person name="Kukolya J."/>
        </authorList>
    </citation>
    <scope>NUCLEOTIDE SEQUENCE [LARGE SCALE GENOMIC DNA]</scope>
    <source>
        <strain evidence="2 3">Ka21</strain>
    </source>
</reference>
<keyword evidence="1" id="KW-0732">Signal</keyword>
<name>A0ABR9T1T8_9SPHI</name>
<accession>A0ABR9T1T8</accession>
<evidence type="ECO:0000313" key="3">
    <source>
        <dbReference type="Proteomes" id="UP000618319"/>
    </source>
</evidence>
<keyword evidence="3" id="KW-1185">Reference proteome</keyword>
<feature type="chain" id="PRO_5045126289" evidence="1">
    <location>
        <begin position="21"/>
        <end position="206"/>
    </location>
</feature>